<comment type="subcellular location">
    <subcellularLocation>
        <location evidence="1">Nucleus</location>
    </subcellularLocation>
</comment>
<dbReference type="Gene3D" id="3.30.70.330">
    <property type="match status" value="1"/>
</dbReference>
<evidence type="ECO:0000256" key="7">
    <source>
        <dbReference type="SAM" id="MobiDB-lite"/>
    </source>
</evidence>
<proteinExistence type="predicted"/>
<evidence type="ECO:0000313" key="9">
    <source>
        <dbReference type="EMBL" id="KAJ2797793.1"/>
    </source>
</evidence>
<dbReference type="EMBL" id="JANBUO010001544">
    <property type="protein sequence ID" value="KAJ2797793.1"/>
    <property type="molecule type" value="Genomic_DNA"/>
</dbReference>
<keyword evidence="4" id="KW-0508">mRNA splicing</keyword>
<dbReference type="OrthoDB" id="5411533at2759"/>
<dbReference type="PANTHER" id="PTHR13288">
    <property type="entry name" value="SPLICING FACTOR 45 SPF45"/>
    <property type="match status" value="1"/>
</dbReference>
<dbReference type="InterPro" id="IPR035979">
    <property type="entry name" value="RBD_domain_sf"/>
</dbReference>
<keyword evidence="10" id="KW-1185">Reference proteome</keyword>
<dbReference type="PANTHER" id="PTHR13288:SF8">
    <property type="entry name" value="SPLICING FACTOR 45"/>
    <property type="match status" value="1"/>
</dbReference>
<evidence type="ECO:0000256" key="6">
    <source>
        <dbReference type="PROSITE-ProRule" id="PRU00176"/>
    </source>
</evidence>
<accession>A0A9W8HYN4</accession>
<evidence type="ECO:0000256" key="5">
    <source>
        <dbReference type="ARBA" id="ARBA00023242"/>
    </source>
</evidence>
<dbReference type="InterPro" id="IPR003954">
    <property type="entry name" value="RRM_euk-type"/>
</dbReference>
<feature type="region of interest" description="Disordered" evidence="7">
    <location>
        <begin position="1"/>
        <end position="109"/>
    </location>
</feature>
<organism evidence="9 10">
    <name type="scientific">Coemansia guatemalensis</name>
    <dbReference type="NCBI Taxonomy" id="2761395"/>
    <lineage>
        <taxon>Eukaryota</taxon>
        <taxon>Fungi</taxon>
        <taxon>Fungi incertae sedis</taxon>
        <taxon>Zoopagomycota</taxon>
        <taxon>Kickxellomycotina</taxon>
        <taxon>Kickxellomycetes</taxon>
        <taxon>Kickxellales</taxon>
        <taxon>Kickxellaceae</taxon>
        <taxon>Coemansia</taxon>
    </lineage>
</organism>
<dbReference type="GO" id="GO:0003723">
    <property type="term" value="F:RNA binding"/>
    <property type="evidence" value="ECO:0007669"/>
    <property type="project" value="UniProtKB-UniRule"/>
</dbReference>
<dbReference type="InterPro" id="IPR040052">
    <property type="entry name" value="RBM17"/>
</dbReference>
<name>A0A9W8HYN4_9FUNG</name>
<gene>
    <name evidence="9" type="primary">RBM17</name>
    <name evidence="9" type="ORF">H4R20_005059</name>
</gene>
<keyword evidence="5" id="KW-0539">Nucleus</keyword>
<keyword evidence="3 6" id="KW-0694">RNA-binding</keyword>
<evidence type="ECO:0000256" key="4">
    <source>
        <dbReference type="ARBA" id="ARBA00023187"/>
    </source>
</evidence>
<reference evidence="9" key="1">
    <citation type="submission" date="2022-07" db="EMBL/GenBank/DDBJ databases">
        <title>Phylogenomic reconstructions and comparative analyses of Kickxellomycotina fungi.</title>
        <authorList>
            <person name="Reynolds N.K."/>
            <person name="Stajich J.E."/>
            <person name="Barry K."/>
            <person name="Grigoriev I.V."/>
            <person name="Crous P."/>
            <person name="Smith M.E."/>
        </authorList>
    </citation>
    <scope>NUCLEOTIDE SEQUENCE</scope>
    <source>
        <strain evidence="9">NRRL 1565</strain>
    </source>
</reference>
<dbReference type="GO" id="GO:0071011">
    <property type="term" value="C:precatalytic spliceosome"/>
    <property type="evidence" value="ECO:0007669"/>
    <property type="project" value="TreeGrafter"/>
</dbReference>
<evidence type="ECO:0000259" key="8">
    <source>
        <dbReference type="PROSITE" id="PS50102"/>
    </source>
</evidence>
<dbReference type="SUPFAM" id="SSF54928">
    <property type="entry name" value="RNA-binding domain, RBD"/>
    <property type="match status" value="1"/>
</dbReference>
<evidence type="ECO:0000256" key="1">
    <source>
        <dbReference type="ARBA" id="ARBA00004123"/>
    </source>
</evidence>
<keyword evidence="2" id="KW-0507">mRNA processing</keyword>
<evidence type="ECO:0000313" key="10">
    <source>
        <dbReference type="Proteomes" id="UP001140094"/>
    </source>
</evidence>
<dbReference type="FunFam" id="3.30.70.330:FF:000382">
    <property type="entry name" value="G-patch domain-containing protein"/>
    <property type="match status" value="1"/>
</dbReference>
<dbReference type="InterPro" id="IPR012677">
    <property type="entry name" value="Nucleotide-bd_a/b_plait_sf"/>
</dbReference>
<dbReference type="SMART" id="SM00361">
    <property type="entry name" value="RRM_1"/>
    <property type="match status" value="1"/>
</dbReference>
<dbReference type="GO" id="GO:0045292">
    <property type="term" value="P:mRNA cis splicing, via spliceosome"/>
    <property type="evidence" value="ECO:0007669"/>
    <property type="project" value="InterPro"/>
</dbReference>
<dbReference type="PROSITE" id="PS50102">
    <property type="entry name" value="RRM"/>
    <property type="match status" value="1"/>
</dbReference>
<feature type="domain" description="RRM" evidence="8">
    <location>
        <begin position="191"/>
        <end position="274"/>
    </location>
</feature>
<evidence type="ECO:0000256" key="2">
    <source>
        <dbReference type="ARBA" id="ARBA00022664"/>
    </source>
</evidence>
<dbReference type="CDD" id="cd12374">
    <property type="entry name" value="RRM_UHM_SPF45_PUF60"/>
    <property type="match status" value="1"/>
</dbReference>
<evidence type="ECO:0000256" key="3">
    <source>
        <dbReference type="ARBA" id="ARBA00022884"/>
    </source>
</evidence>
<comment type="caution">
    <text evidence="9">The sequence shown here is derived from an EMBL/GenBank/DDBJ whole genome shotgun (WGS) entry which is preliminary data.</text>
</comment>
<dbReference type="Proteomes" id="UP001140094">
    <property type="component" value="Unassembled WGS sequence"/>
</dbReference>
<protein>
    <submittedName>
        <fullName evidence="9">Splicing factor 45</fullName>
    </submittedName>
</protein>
<sequence>MSLFGNLPPPEPEEGCQKSAEPESEEPSQNVVARRWARPELVPNFRRPKASATPNSKVPPSNPKHPHAMPQDPFALMSRWEAAAAAAADDNAGDTTEEKPHRLPPKKNGSVVLDSLAEYMPPLLKHKLKGGLVQFVPQEEYNPAAPNDYQSYKTWLEHQRQLVQEEHDPGLSESEASEDDCDRISVGEPSSCLVLTNMADAIDDELEHETAEECRVFGTVVRCDAVEDEDCKRRFGRVRVFVEFAQVEAAVKAQMALDRRFFDGRHISASFYHPS</sequence>
<dbReference type="AlphaFoldDB" id="A0A9W8HYN4"/>
<dbReference type="InterPro" id="IPR000504">
    <property type="entry name" value="RRM_dom"/>
</dbReference>
<dbReference type="Pfam" id="PF00076">
    <property type="entry name" value="RRM_1"/>
    <property type="match status" value="1"/>
</dbReference>